<sequence>MTAIPNTKRRGAIYWYRRSRRLPCGNHFRPMVSLRTACPQAARHRAAILTAKFEELYMRLFGKPARRLALDKDAATRIFQGEFNKALDALDDEREQYAIRGYEFGDLDTFLDVHEEVYRYLAETNCSGDEPTAEAWTERVPHLDRDVAMLAHQQVSRLSAIWHQSLDETAEALENEQIETDIFHMDQAMRLRFEARLAAVQEYRRRLSDPDRRFESLLAAPVGQATVRPAAPAAVIQPTTVAPTAPTIDPAWASLTAEQAAQKFINDNPKLVASETGKREAKWTDKTRSQFETAMRLLQKSMGPKPFVALSNEDLRQLMKHFDGLPPNHHKTPRHGPMTLEEICAEAKAEIRKGRLEKSALGLNVPTLNRHFRFLKMAHEWARKQNPAIQALDWSEFAFEDGRSAREQRDAFPVSVARKIFRLPPWHGCANKRHRLKPGRDVYHDSLYWVLPIIWYSGMRREEACKLQVTDIARSEDGIWYFDVDVTDAGRLKNASSRRWIPVADELVRLGFIDFVAAVARRGRSCSSRSWSATPATWAIPITGSAG</sequence>
<keyword evidence="3" id="KW-1185">Reference proteome</keyword>
<dbReference type="RefSeq" id="WP_344697238.1">
    <property type="nucleotide sequence ID" value="NZ_BAABBR010000001.1"/>
</dbReference>
<evidence type="ECO:0000313" key="2">
    <source>
        <dbReference type="EMBL" id="GAA4041438.1"/>
    </source>
</evidence>
<dbReference type="SUPFAM" id="SSF56349">
    <property type="entry name" value="DNA breaking-rejoining enzymes"/>
    <property type="match status" value="1"/>
</dbReference>
<evidence type="ECO:0000313" key="3">
    <source>
        <dbReference type="Proteomes" id="UP001424459"/>
    </source>
</evidence>
<proteinExistence type="predicted"/>
<dbReference type="EMBL" id="BAABBR010000001">
    <property type="protein sequence ID" value="GAA4041438.1"/>
    <property type="molecule type" value="Genomic_DNA"/>
</dbReference>
<evidence type="ECO:0000256" key="1">
    <source>
        <dbReference type="ARBA" id="ARBA00023172"/>
    </source>
</evidence>
<dbReference type="Proteomes" id="UP001424459">
    <property type="component" value="Unassembled WGS sequence"/>
</dbReference>
<dbReference type="InterPro" id="IPR013762">
    <property type="entry name" value="Integrase-like_cat_sf"/>
</dbReference>
<name>A0ABP7UE84_9SPHN</name>
<accession>A0ABP7UE84</accession>
<evidence type="ECO:0008006" key="4">
    <source>
        <dbReference type="Google" id="ProtNLM"/>
    </source>
</evidence>
<organism evidence="2 3">
    <name type="scientific">Sphingomonas rosea</name>
    <dbReference type="NCBI Taxonomy" id="335605"/>
    <lineage>
        <taxon>Bacteria</taxon>
        <taxon>Pseudomonadati</taxon>
        <taxon>Pseudomonadota</taxon>
        <taxon>Alphaproteobacteria</taxon>
        <taxon>Sphingomonadales</taxon>
        <taxon>Sphingomonadaceae</taxon>
        <taxon>Sphingomonas</taxon>
    </lineage>
</organism>
<dbReference type="InterPro" id="IPR011010">
    <property type="entry name" value="DNA_brk_join_enz"/>
</dbReference>
<dbReference type="Gene3D" id="1.10.443.10">
    <property type="entry name" value="Intergrase catalytic core"/>
    <property type="match status" value="1"/>
</dbReference>
<gene>
    <name evidence="2" type="ORF">GCM10022281_23090</name>
</gene>
<reference evidence="3" key="1">
    <citation type="journal article" date="2019" name="Int. J. Syst. Evol. Microbiol.">
        <title>The Global Catalogue of Microorganisms (GCM) 10K type strain sequencing project: providing services to taxonomists for standard genome sequencing and annotation.</title>
        <authorList>
            <consortium name="The Broad Institute Genomics Platform"/>
            <consortium name="The Broad Institute Genome Sequencing Center for Infectious Disease"/>
            <person name="Wu L."/>
            <person name="Ma J."/>
        </authorList>
    </citation>
    <scope>NUCLEOTIDE SEQUENCE [LARGE SCALE GENOMIC DNA]</scope>
    <source>
        <strain evidence="3">JCM 17564</strain>
    </source>
</reference>
<keyword evidence="1" id="KW-0233">DNA recombination</keyword>
<protein>
    <recommendedName>
        <fullName evidence="4">Phage integrase family protein</fullName>
    </recommendedName>
</protein>
<comment type="caution">
    <text evidence="2">The sequence shown here is derived from an EMBL/GenBank/DDBJ whole genome shotgun (WGS) entry which is preliminary data.</text>
</comment>